<dbReference type="AlphaFoldDB" id="A0A6A6NL43"/>
<evidence type="ECO:0000313" key="2">
    <source>
        <dbReference type="Proteomes" id="UP000799766"/>
    </source>
</evidence>
<proteinExistence type="predicted"/>
<reference evidence="1" key="1">
    <citation type="journal article" date="2020" name="Stud. Mycol.">
        <title>101 Dothideomycetes genomes: a test case for predicting lifestyles and emergence of pathogens.</title>
        <authorList>
            <person name="Haridas S."/>
            <person name="Albert R."/>
            <person name="Binder M."/>
            <person name="Bloem J."/>
            <person name="Labutti K."/>
            <person name="Salamov A."/>
            <person name="Andreopoulos B."/>
            <person name="Baker S."/>
            <person name="Barry K."/>
            <person name="Bills G."/>
            <person name="Bluhm B."/>
            <person name="Cannon C."/>
            <person name="Castanera R."/>
            <person name="Culley D."/>
            <person name="Daum C."/>
            <person name="Ezra D."/>
            <person name="Gonzalez J."/>
            <person name="Henrissat B."/>
            <person name="Kuo A."/>
            <person name="Liang C."/>
            <person name="Lipzen A."/>
            <person name="Lutzoni F."/>
            <person name="Magnuson J."/>
            <person name="Mondo S."/>
            <person name="Nolan M."/>
            <person name="Ohm R."/>
            <person name="Pangilinan J."/>
            <person name="Park H.-J."/>
            <person name="Ramirez L."/>
            <person name="Alfaro M."/>
            <person name="Sun H."/>
            <person name="Tritt A."/>
            <person name="Yoshinaga Y."/>
            <person name="Zwiers L.-H."/>
            <person name="Turgeon B."/>
            <person name="Goodwin S."/>
            <person name="Spatafora J."/>
            <person name="Crous P."/>
            <person name="Grigoriev I."/>
        </authorList>
    </citation>
    <scope>NUCLEOTIDE SEQUENCE</scope>
    <source>
        <strain evidence="1">ATCC 16933</strain>
    </source>
</reference>
<dbReference type="Proteomes" id="UP000799766">
    <property type="component" value="Unassembled WGS sequence"/>
</dbReference>
<organism evidence="1 2">
    <name type="scientific">Lineolata rhizophorae</name>
    <dbReference type="NCBI Taxonomy" id="578093"/>
    <lineage>
        <taxon>Eukaryota</taxon>
        <taxon>Fungi</taxon>
        <taxon>Dikarya</taxon>
        <taxon>Ascomycota</taxon>
        <taxon>Pezizomycotina</taxon>
        <taxon>Dothideomycetes</taxon>
        <taxon>Dothideomycetes incertae sedis</taxon>
        <taxon>Lineolatales</taxon>
        <taxon>Lineolataceae</taxon>
        <taxon>Lineolata</taxon>
    </lineage>
</organism>
<accession>A0A6A6NL43</accession>
<evidence type="ECO:0000313" key="1">
    <source>
        <dbReference type="EMBL" id="KAF2452386.1"/>
    </source>
</evidence>
<protein>
    <submittedName>
        <fullName evidence="1">Uncharacterized protein</fullName>
    </submittedName>
</protein>
<dbReference type="EMBL" id="MU001710">
    <property type="protein sequence ID" value="KAF2452386.1"/>
    <property type="molecule type" value="Genomic_DNA"/>
</dbReference>
<name>A0A6A6NL43_9PEZI</name>
<sequence>MVAADVELAKGRTIPQARERARFELLLYHRYQPPASPSGRTFPRRWGRQPGRDASYRLRLANRAAGQARRGQPARRVNLSSMRARAHDGGSRVVVPTYLDLPCPLTRALPSGLFRKGPILHSDTCAPEVPSAGAGALAMERRLLCPEEDTCALGN</sequence>
<gene>
    <name evidence="1" type="ORF">BDY21DRAFT_359330</name>
</gene>
<keyword evidence="2" id="KW-1185">Reference proteome</keyword>